<feature type="domain" description="C2H2-type" evidence="6">
    <location>
        <begin position="696"/>
        <end position="723"/>
    </location>
</feature>
<evidence type="ECO:0000313" key="8">
    <source>
        <dbReference type="Proteomes" id="UP000762676"/>
    </source>
</evidence>
<feature type="domain" description="C2H2-type" evidence="6">
    <location>
        <begin position="636"/>
        <end position="665"/>
    </location>
</feature>
<keyword evidence="8" id="KW-1185">Reference proteome</keyword>
<dbReference type="Pfam" id="PF00096">
    <property type="entry name" value="zf-C2H2"/>
    <property type="match status" value="2"/>
</dbReference>
<dbReference type="GO" id="GO:0000978">
    <property type="term" value="F:RNA polymerase II cis-regulatory region sequence-specific DNA binding"/>
    <property type="evidence" value="ECO:0007669"/>
    <property type="project" value="TreeGrafter"/>
</dbReference>
<feature type="region of interest" description="Disordered" evidence="5">
    <location>
        <begin position="54"/>
        <end position="125"/>
    </location>
</feature>
<comment type="caution">
    <text evidence="7">The sequence shown here is derived from an EMBL/GenBank/DDBJ whole genome shotgun (WGS) entry which is preliminary data.</text>
</comment>
<reference evidence="7 8" key="1">
    <citation type="journal article" date="2021" name="Elife">
        <title>Chloroplast acquisition without the gene transfer in kleptoplastic sea slugs, Plakobranchus ocellatus.</title>
        <authorList>
            <person name="Maeda T."/>
            <person name="Takahashi S."/>
            <person name="Yoshida T."/>
            <person name="Shimamura S."/>
            <person name="Takaki Y."/>
            <person name="Nagai Y."/>
            <person name="Toyoda A."/>
            <person name="Suzuki Y."/>
            <person name="Arimoto A."/>
            <person name="Ishii H."/>
            <person name="Satoh N."/>
            <person name="Nishiyama T."/>
            <person name="Hasebe M."/>
            <person name="Maruyama T."/>
            <person name="Minagawa J."/>
            <person name="Obokata J."/>
            <person name="Shigenobu S."/>
        </authorList>
    </citation>
    <scope>NUCLEOTIDE SEQUENCE [LARGE SCALE GENOMIC DNA]</scope>
</reference>
<proteinExistence type="predicted"/>
<feature type="compositionally biased region" description="Low complexity" evidence="5">
    <location>
        <begin position="98"/>
        <end position="116"/>
    </location>
</feature>
<feature type="compositionally biased region" description="Polar residues" evidence="5">
    <location>
        <begin position="58"/>
        <end position="70"/>
    </location>
</feature>
<dbReference type="PANTHER" id="PTHR23235:SF164">
    <property type="entry name" value="C2H2-TYPE DOMAIN-CONTAINING PROTEIN"/>
    <property type="match status" value="1"/>
</dbReference>
<dbReference type="AlphaFoldDB" id="A0AAV4H8G5"/>
<protein>
    <submittedName>
        <fullName evidence="7">Krueppel-like factor 10</fullName>
    </submittedName>
</protein>
<dbReference type="PROSITE" id="PS50157">
    <property type="entry name" value="ZINC_FINGER_C2H2_2"/>
    <property type="match status" value="3"/>
</dbReference>
<evidence type="ECO:0000256" key="4">
    <source>
        <dbReference type="PROSITE-ProRule" id="PRU00042"/>
    </source>
</evidence>
<dbReference type="SMART" id="SM00355">
    <property type="entry name" value="ZnF_C2H2"/>
    <property type="match status" value="3"/>
</dbReference>
<name>A0AAV4H8G5_9GAST</name>
<keyword evidence="3" id="KW-0862">Zinc</keyword>
<dbReference type="SUPFAM" id="SSF57667">
    <property type="entry name" value="beta-beta-alpha zinc fingers"/>
    <property type="match status" value="2"/>
</dbReference>
<dbReference type="InterPro" id="IPR036236">
    <property type="entry name" value="Znf_C2H2_sf"/>
</dbReference>
<evidence type="ECO:0000259" key="6">
    <source>
        <dbReference type="PROSITE" id="PS50157"/>
    </source>
</evidence>
<dbReference type="GO" id="GO:0008270">
    <property type="term" value="F:zinc ion binding"/>
    <property type="evidence" value="ECO:0007669"/>
    <property type="project" value="UniProtKB-KW"/>
</dbReference>
<dbReference type="EMBL" id="BMAT01001837">
    <property type="protein sequence ID" value="GFR93331.1"/>
    <property type="molecule type" value="Genomic_DNA"/>
</dbReference>
<sequence>MSNKTTCAAVRGSAMERDAVESLLSISQGVGSTSQNSKCLPQLGKNHFKIFQADSHSRQTSQRKPSTLEQLLTGEGLPKTQFLNSQEMHRERHQYLRSSSETSSSSSTSHSSASTSYNDSPAPKIFRGHKRRFQEMCQESQINSAKISKQSAPPAVQFVTKSITASTSEKVLDLSLHFSETENSSSHCSSHLKSQCHLNDTRTFSPVTLPGFDQCHCESCILDTPYHFSHSFTDDLPRCLTPLDPGHSHESQDVYLNGNDTQSSSDHENNNDDDESDEEFADSDLDAQKSSPEDNLGIHKLGYQVASSSNEAEKESLHQCNAQIKTNLQPNKAEVFFKPIDIPRDGEQVTELVSSFPVENKRKDLRDSFRPPSNSSNITVQNNIDSSSRYIRGEQYQKQEPSNYTLPISSNLLKHTSPSNSNPIINKTIESSSIKNRAGTCSHLTALLTATTLPNSLDLFHSKNKNTPPIQSQHSLKLQQTSKGLTSMLPYPSLGTPTLPPKSGISYTSSKTAATIFPKSAAPVQPTVAVQVNMCKTSVATSGPESSQLIVLPSSNGNIPLLQIATPQGGCPPPVVQVFVMNPMGQQPNGAFGQPTLAKVGNQNFQIIAPAPPSSKPLEPQRQSGSPDNLNRRRVHKCHIPDCGKTYFKSSHLKAHVRTHTGEKPFMCIWQGCTRSFARSDERSRHMRTHTGEKKFECGICQRRFMRSDHLAKHLKRHNNCKKSGASNKRKSFQ</sequence>
<gene>
    <name evidence="7" type="ORF">ElyMa_000889800</name>
</gene>
<dbReference type="GO" id="GO:0000981">
    <property type="term" value="F:DNA-binding transcription factor activity, RNA polymerase II-specific"/>
    <property type="evidence" value="ECO:0007669"/>
    <property type="project" value="TreeGrafter"/>
</dbReference>
<organism evidence="7 8">
    <name type="scientific">Elysia marginata</name>
    <dbReference type="NCBI Taxonomy" id="1093978"/>
    <lineage>
        <taxon>Eukaryota</taxon>
        <taxon>Metazoa</taxon>
        <taxon>Spiralia</taxon>
        <taxon>Lophotrochozoa</taxon>
        <taxon>Mollusca</taxon>
        <taxon>Gastropoda</taxon>
        <taxon>Heterobranchia</taxon>
        <taxon>Euthyneura</taxon>
        <taxon>Panpulmonata</taxon>
        <taxon>Sacoglossa</taxon>
        <taxon>Placobranchoidea</taxon>
        <taxon>Plakobranchidae</taxon>
        <taxon>Elysia</taxon>
    </lineage>
</organism>
<evidence type="ECO:0000256" key="2">
    <source>
        <dbReference type="ARBA" id="ARBA00022771"/>
    </source>
</evidence>
<evidence type="ECO:0000256" key="5">
    <source>
        <dbReference type="SAM" id="MobiDB-lite"/>
    </source>
</evidence>
<dbReference type="PROSITE" id="PS00028">
    <property type="entry name" value="ZINC_FINGER_C2H2_1"/>
    <property type="match status" value="3"/>
</dbReference>
<keyword evidence="1" id="KW-0479">Metal-binding</keyword>
<dbReference type="PANTHER" id="PTHR23235">
    <property type="entry name" value="KRUEPPEL-LIKE TRANSCRIPTION FACTOR"/>
    <property type="match status" value="1"/>
</dbReference>
<feature type="region of interest" description="Disordered" evidence="5">
    <location>
        <begin position="250"/>
        <end position="297"/>
    </location>
</feature>
<accession>A0AAV4H8G5</accession>
<keyword evidence="2 4" id="KW-0863">Zinc-finger</keyword>
<dbReference type="FunFam" id="3.30.160.60:FF:000007">
    <property type="entry name" value="Basic krueppel-like factor 3"/>
    <property type="match status" value="1"/>
</dbReference>
<dbReference type="Gene3D" id="3.30.160.60">
    <property type="entry name" value="Classic Zinc Finger"/>
    <property type="match status" value="3"/>
</dbReference>
<feature type="domain" description="C2H2-type" evidence="6">
    <location>
        <begin position="666"/>
        <end position="695"/>
    </location>
</feature>
<evidence type="ECO:0000256" key="3">
    <source>
        <dbReference type="ARBA" id="ARBA00022833"/>
    </source>
</evidence>
<feature type="region of interest" description="Disordered" evidence="5">
    <location>
        <begin position="608"/>
        <end position="632"/>
    </location>
</feature>
<dbReference type="InterPro" id="IPR013087">
    <property type="entry name" value="Znf_C2H2_type"/>
</dbReference>
<dbReference type="Proteomes" id="UP000762676">
    <property type="component" value="Unassembled WGS sequence"/>
</dbReference>
<evidence type="ECO:0000256" key="1">
    <source>
        <dbReference type="ARBA" id="ARBA00022723"/>
    </source>
</evidence>
<feature type="compositionally biased region" description="Acidic residues" evidence="5">
    <location>
        <begin position="271"/>
        <end position="285"/>
    </location>
</feature>
<evidence type="ECO:0000313" key="7">
    <source>
        <dbReference type="EMBL" id="GFR93331.1"/>
    </source>
</evidence>